<sequence length="649" mass="71325">MTDLEERAEKLKASVVERALAAKLALGTPLTYRVLVNSCIFQEPVPRTTRLGSVAKGTVARGYPGSVAWVCLDPASHDGTEGWVPVREMTDDRRLVLHAAWCELKLEKSFVDALEVSWLGIEEPPPPFKVTYSVEWRPRPPKPAKEDAARGRQDAANTPAAGHTLSSEASATVRSLPPGSMLQLRVGVRVAPAAGAAAPSGSGNGNLDVRLSGPWQDFATDHAMKADYLDGSSLSSLMSLRASGALPKRFLRAVRGGMWGLEYRINEMGDDGVFTPEEVTAGTPIEVCPLLEVDTDCRRRSPVLQRLTLPLPGRKDAYAVVLGFAQLYSRSKEPNLRWGYLGPDEVLVWAVEDIPARSELFVDFATPPEPVEEAAQRRPSILRQPPQKPRNAPEKFSGAGFVVHGDSGLHGRGVFATRTTEPGQLIESCPVVQMDEAGGEALISYRWGAKTRGAGPFYIPMGHGCLYNHSERQNAHAQLDLGRHVLELVALEPLHVGQEILVNYGSDYFSDDYDGHRKGELLHVKDVNSEDLEIRMYAELLQALMRTFRDEGFQREFSAFQQPLSPEATKSQQAMVKDIGRRSALARAAIIKAELPILERFGFSKDLEGSVEMTSFLHKMFFDPRTSNDLKDLSQEVVQLTRVSPPGTS</sequence>
<dbReference type="AlphaFoldDB" id="A0A7S4S7P5"/>
<reference evidence="3" key="1">
    <citation type="submission" date="2021-01" db="EMBL/GenBank/DDBJ databases">
        <authorList>
            <person name="Corre E."/>
            <person name="Pelletier E."/>
            <person name="Niang G."/>
            <person name="Scheremetjew M."/>
            <person name="Finn R."/>
            <person name="Kale V."/>
            <person name="Holt S."/>
            <person name="Cochrane G."/>
            <person name="Meng A."/>
            <person name="Brown T."/>
            <person name="Cohen L."/>
        </authorList>
    </citation>
    <scope>NUCLEOTIDE SEQUENCE</scope>
    <source>
        <strain evidence="3">CCMP3105</strain>
    </source>
</reference>
<protein>
    <recommendedName>
        <fullName evidence="2">SET domain-containing protein</fullName>
    </recommendedName>
</protein>
<feature type="region of interest" description="Disordered" evidence="1">
    <location>
        <begin position="373"/>
        <end position="393"/>
    </location>
</feature>
<evidence type="ECO:0000313" key="3">
    <source>
        <dbReference type="EMBL" id="CAE4637142.1"/>
    </source>
</evidence>
<feature type="domain" description="SET" evidence="2">
    <location>
        <begin position="399"/>
        <end position="505"/>
    </location>
</feature>
<evidence type="ECO:0000259" key="2">
    <source>
        <dbReference type="PROSITE" id="PS50280"/>
    </source>
</evidence>
<feature type="compositionally biased region" description="Polar residues" evidence="1">
    <location>
        <begin position="164"/>
        <end position="173"/>
    </location>
</feature>
<dbReference type="InterPro" id="IPR046341">
    <property type="entry name" value="SET_dom_sf"/>
</dbReference>
<gene>
    <name evidence="3" type="ORF">AMON00008_LOCUS46248</name>
</gene>
<dbReference type="Gene3D" id="2.170.270.10">
    <property type="entry name" value="SET domain"/>
    <property type="match status" value="2"/>
</dbReference>
<accession>A0A7S4S7P5</accession>
<proteinExistence type="predicted"/>
<dbReference type="EMBL" id="HBNR01065473">
    <property type="protein sequence ID" value="CAE4637142.1"/>
    <property type="molecule type" value="Transcribed_RNA"/>
</dbReference>
<dbReference type="SUPFAM" id="SSF82199">
    <property type="entry name" value="SET domain"/>
    <property type="match status" value="2"/>
</dbReference>
<name>A0A7S4S7P5_9DINO</name>
<organism evidence="3">
    <name type="scientific">Alexandrium monilatum</name>
    <dbReference type="NCBI Taxonomy" id="311494"/>
    <lineage>
        <taxon>Eukaryota</taxon>
        <taxon>Sar</taxon>
        <taxon>Alveolata</taxon>
        <taxon>Dinophyceae</taxon>
        <taxon>Gonyaulacales</taxon>
        <taxon>Pyrocystaceae</taxon>
        <taxon>Alexandrium</taxon>
    </lineage>
</organism>
<dbReference type="PROSITE" id="PS50280">
    <property type="entry name" value="SET"/>
    <property type="match status" value="1"/>
</dbReference>
<dbReference type="InterPro" id="IPR001214">
    <property type="entry name" value="SET_dom"/>
</dbReference>
<feature type="region of interest" description="Disordered" evidence="1">
    <location>
        <begin position="132"/>
        <end position="173"/>
    </location>
</feature>
<dbReference type="Pfam" id="PF00856">
    <property type="entry name" value="SET"/>
    <property type="match status" value="1"/>
</dbReference>
<evidence type="ECO:0000256" key="1">
    <source>
        <dbReference type="SAM" id="MobiDB-lite"/>
    </source>
</evidence>
<feature type="compositionally biased region" description="Basic and acidic residues" evidence="1">
    <location>
        <begin position="143"/>
        <end position="153"/>
    </location>
</feature>